<evidence type="ECO:0000256" key="10">
    <source>
        <dbReference type="ARBA" id="ARBA00022989"/>
    </source>
</evidence>
<comment type="subcellular location">
    <subcellularLocation>
        <location evidence="3">Cell membrane</location>
        <topology evidence="3">Multi-pass membrane protein</topology>
    </subcellularLocation>
    <subcellularLocation>
        <location evidence="2">Cytoplasm</location>
        <location evidence="2">Perinuclear region</location>
    </subcellularLocation>
</comment>
<reference evidence="19" key="2">
    <citation type="journal article" date="2007" name="PLoS Biol.">
        <title>Survey sequencing and comparative analysis of the elephant shark (Callorhinchus milii) genome.</title>
        <authorList>
            <person name="Venkatesh B."/>
            <person name="Kirkness E.F."/>
            <person name="Loh Y.H."/>
            <person name="Halpern A.L."/>
            <person name="Lee A.P."/>
            <person name="Johnson J."/>
            <person name="Dandona N."/>
            <person name="Viswanathan L.D."/>
            <person name="Tay A."/>
            <person name="Venter J.C."/>
            <person name="Strausberg R.L."/>
            <person name="Brenner S."/>
        </authorList>
    </citation>
    <scope>NUCLEOTIDE SEQUENCE [LARGE SCALE GENOMIC DNA]</scope>
</reference>
<evidence type="ECO:0000256" key="13">
    <source>
        <dbReference type="ARBA" id="ARBA00039241"/>
    </source>
</evidence>
<proteinExistence type="inferred from homology"/>
<feature type="transmembrane region" description="Helical" evidence="16">
    <location>
        <begin position="532"/>
        <end position="554"/>
    </location>
</feature>
<reference evidence="18" key="4">
    <citation type="submission" date="2025-08" db="UniProtKB">
        <authorList>
            <consortium name="Ensembl"/>
        </authorList>
    </citation>
    <scope>IDENTIFICATION</scope>
</reference>
<dbReference type="InterPro" id="IPR036259">
    <property type="entry name" value="MFS_trans_sf"/>
</dbReference>
<feature type="transmembrane region" description="Helical" evidence="16">
    <location>
        <begin position="56"/>
        <end position="79"/>
    </location>
</feature>
<evidence type="ECO:0000256" key="11">
    <source>
        <dbReference type="ARBA" id="ARBA00023136"/>
    </source>
</evidence>
<reference evidence="19" key="3">
    <citation type="journal article" date="2014" name="Nature">
        <title>Elephant shark genome provides unique insights into gnathostome evolution.</title>
        <authorList>
            <consortium name="International Elephant Shark Genome Sequencing Consortium"/>
            <person name="Venkatesh B."/>
            <person name="Lee A.P."/>
            <person name="Ravi V."/>
            <person name="Maurya A.K."/>
            <person name="Lian M.M."/>
            <person name="Swann J.B."/>
            <person name="Ohta Y."/>
            <person name="Flajnik M.F."/>
            <person name="Sutoh Y."/>
            <person name="Kasahara M."/>
            <person name="Hoon S."/>
            <person name="Gangu V."/>
            <person name="Roy S.W."/>
            <person name="Irimia M."/>
            <person name="Korzh V."/>
            <person name="Kondrychyn I."/>
            <person name="Lim Z.W."/>
            <person name="Tay B.H."/>
            <person name="Tohari S."/>
            <person name="Kong K.W."/>
            <person name="Ho S."/>
            <person name="Lorente-Galdos B."/>
            <person name="Quilez J."/>
            <person name="Marques-Bonet T."/>
            <person name="Raney B.J."/>
            <person name="Ingham P.W."/>
            <person name="Tay A."/>
            <person name="Hillier L.W."/>
            <person name="Minx P."/>
            <person name="Boehm T."/>
            <person name="Wilson R.K."/>
            <person name="Brenner S."/>
            <person name="Warren W.C."/>
        </authorList>
    </citation>
    <scope>NUCLEOTIDE SEQUENCE [LARGE SCALE GENOMIC DNA]</scope>
</reference>
<evidence type="ECO:0000256" key="2">
    <source>
        <dbReference type="ARBA" id="ARBA00004556"/>
    </source>
</evidence>
<reference evidence="19" key="1">
    <citation type="journal article" date="2006" name="Science">
        <title>Ancient noncoding elements conserved in the human genome.</title>
        <authorList>
            <person name="Venkatesh B."/>
            <person name="Kirkness E.F."/>
            <person name="Loh Y.H."/>
            <person name="Halpern A.L."/>
            <person name="Lee A.P."/>
            <person name="Johnson J."/>
            <person name="Dandona N."/>
            <person name="Viswanathan L.D."/>
            <person name="Tay A."/>
            <person name="Venter J.C."/>
            <person name="Strausberg R.L."/>
            <person name="Brenner S."/>
        </authorList>
    </citation>
    <scope>NUCLEOTIDE SEQUENCE [LARGE SCALE GENOMIC DNA]</scope>
</reference>
<evidence type="ECO:0000256" key="16">
    <source>
        <dbReference type="SAM" id="Phobius"/>
    </source>
</evidence>
<evidence type="ECO:0000256" key="4">
    <source>
        <dbReference type="ARBA" id="ARBA00007004"/>
    </source>
</evidence>
<protein>
    <recommendedName>
        <fullName evidence="13">Solute carrier family 2, facilitated glucose transporter member 12</fullName>
    </recommendedName>
    <alternativeName>
        <fullName evidence="14">Glucose transporter type 12</fullName>
    </alternativeName>
</protein>
<dbReference type="InterPro" id="IPR050820">
    <property type="entry name" value="MFS_Sugar_Transporter"/>
</dbReference>
<dbReference type="InParanoid" id="A0A4W3JNM3"/>
<comment type="catalytic activity">
    <reaction evidence="1">
        <text>D-glucose(out) = D-glucose(in)</text>
        <dbReference type="Rhea" id="RHEA:60376"/>
        <dbReference type="ChEBI" id="CHEBI:4167"/>
    </reaction>
</comment>
<feature type="transmembrane region" description="Helical" evidence="16">
    <location>
        <begin position="362"/>
        <end position="381"/>
    </location>
</feature>
<dbReference type="AlphaFoldDB" id="A0A4W3JNM3"/>
<keyword evidence="12" id="KW-0325">Glycoprotein</keyword>
<feature type="transmembrane region" description="Helical" evidence="16">
    <location>
        <begin position="184"/>
        <end position="203"/>
    </location>
</feature>
<evidence type="ECO:0000256" key="6">
    <source>
        <dbReference type="ARBA" id="ARBA00022475"/>
    </source>
</evidence>
<dbReference type="GeneTree" id="ENSGT00940000159614"/>
<evidence type="ECO:0000256" key="8">
    <source>
        <dbReference type="ARBA" id="ARBA00022597"/>
    </source>
</evidence>
<feature type="domain" description="Major facilitator superfamily (MFS) profile" evidence="17">
    <location>
        <begin position="61"/>
        <end position="558"/>
    </location>
</feature>
<dbReference type="OMA" id="TGSHMES"/>
<dbReference type="PRINTS" id="PR00171">
    <property type="entry name" value="SUGRTRNSPORT"/>
</dbReference>
<keyword evidence="6" id="KW-1003">Cell membrane</keyword>
<evidence type="ECO:0000256" key="3">
    <source>
        <dbReference type="ARBA" id="ARBA00004651"/>
    </source>
</evidence>
<keyword evidence="10 16" id="KW-1133">Transmembrane helix</keyword>
<dbReference type="InterPro" id="IPR005828">
    <property type="entry name" value="MFS_sugar_transport-like"/>
</dbReference>
<dbReference type="GO" id="GO:1904659">
    <property type="term" value="P:D-glucose transmembrane transport"/>
    <property type="evidence" value="ECO:0007669"/>
    <property type="project" value="TreeGrafter"/>
</dbReference>
<dbReference type="GO" id="GO:0005886">
    <property type="term" value="C:plasma membrane"/>
    <property type="evidence" value="ECO:0007669"/>
    <property type="project" value="UniProtKB-SubCell"/>
</dbReference>
<keyword evidence="7" id="KW-0963">Cytoplasm</keyword>
<dbReference type="PROSITE" id="PS50850">
    <property type="entry name" value="MFS"/>
    <property type="match status" value="1"/>
</dbReference>
<dbReference type="PANTHER" id="PTHR48023:SF2">
    <property type="entry name" value="SOLUTE CARRIER FAMILY 2, FACILITATED GLUCOSE TRANSPORTER MEMBER 12"/>
    <property type="match status" value="1"/>
</dbReference>
<organism evidence="18 19">
    <name type="scientific">Callorhinchus milii</name>
    <name type="common">Ghost shark</name>
    <dbReference type="NCBI Taxonomy" id="7868"/>
    <lineage>
        <taxon>Eukaryota</taxon>
        <taxon>Metazoa</taxon>
        <taxon>Chordata</taxon>
        <taxon>Craniata</taxon>
        <taxon>Vertebrata</taxon>
        <taxon>Chondrichthyes</taxon>
        <taxon>Holocephali</taxon>
        <taxon>Chimaeriformes</taxon>
        <taxon>Callorhinchidae</taxon>
        <taxon>Callorhinchus</taxon>
    </lineage>
</organism>
<dbReference type="PROSITE" id="PS00216">
    <property type="entry name" value="SUGAR_TRANSPORT_1"/>
    <property type="match status" value="1"/>
</dbReference>
<feature type="region of interest" description="Disordered" evidence="15">
    <location>
        <begin position="17"/>
        <end position="41"/>
    </location>
</feature>
<feature type="transmembrane region" description="Helical" evidence="16">
    <location>
        <begin position="215"/>
        <end position="234"/>
    </location>
</feature>
<dbReference type="PANTHER" id="PTHR48023">
    <property type="entry name" value="D-XYLOSE-PROTON SYMPORTER-LIKE 2"/>
    <property type="match status" value="1"/>
</dbReference>
<dbReference type="STRING" id="7868.ENSCMIP00000039668"/>
<dbReference type="SUPFAM" id="SSF103473">
    <property type="entry name" value="MFS general substrate transporter"/>
    <property type="match status" value="1"/>
</dbReference>
<dbReference type="GO" id="GO:0048471">
    <property type="term" value="C:perinuclear region of cytoplasm"/>
    <property type="evidence" value="ECO:0007669"/>
    <property type="project" value="UniProtKB-SubCell"/>
</dbReference>
<keyword evidence="8" id="KW-0762">Sugar transport</keyword>
<feature type="transmembrane region" description="Helical" evidence="16">
    <location>
        <begin position="330"/>
        <end position="355"/>
    </location>
</feature>
<feature type="transmembrane region" description="Helical" evidence="16">
    <location>
        <begin position="126"/>
        <end position="149"/>
    </location>
</feature>
<feature type="transmembrane region" description="Helical" evidence="16">
    <location>
        <begin position="467"/>
        <end position="492"/>
    </location>
</feature>
<feature type="transmembrane region" description="Helical" evidence="16">
    <location>
        <begin position="294"/>
        <end position="310"/>
    </location>
</feature>
<comment type="similarity">
    <text evidence="4">Belongs to the major facilitator superfamily. Sugar transporter (TC 2.A.1.1) family. Glucose transporter subfamily.</text>
</comment>
<dbReference type="InterPro" id="IPR005829">
    <property type="entry name" value="Sugar_transporter_CS"/>
</dbReference>
<keyword evidence="19" id="KW-1185">Reference proteome</keyword>
<dbReference type="Pfam" id="PF00083">
    <property type="entry name" value="Sugar_tr"/>
    <property type="match status" value="2"/>
</dbReference>
<feature type="transmembrane region" description="Helical" evidence="16">
    <location>
        <begin position="504"/>
        <end position="526"/>
    </location>
</feature>
<dbReference type="Proteomes" id="UP000314986">
    <property type="component" value="Unassembled WGS sequence"/>
</dbReference>
<evidence type="ECO:0000256" key="1">
    <source>
        <dbReference type="ARBA" id="ARBA00000618"/>
    </source>
</evidence>
<feature type="transmembrane region" description="Helical" evidence="16">
    <location>
        <begin position="99"/>
        <end position="119"/>
    </location>
</feature>
<keyword evidence="9 16" id="KW-0812">Transmembrane</keyword>
<name>A0A4W3JNM3_CALMI</name>
<evidence type="ECO:0000256" key="5">
    <source>
        <dbReference type="ARBA" id="ARBA00022448"/>
    </source>
</evidence>
<dbReference type="InterPro" id="IPR003663">
    <property type="entry name" value="Sugar/inositol_transpt"/>
</dbReference>
<evidence type="ECO:0000256" key="14">
    <source>
        <dbReference type="ARBA" id="ARBA00042905"/>
    </source>
</evidence>
<evidence type="ECO:0000313" key="18">
    <source>
        <dbReference type="Ensembl" id="ENSCMIP00000039668.1"/>
    </source>
</evidence>
<evidence type="ECO:0000256" key="9">
    <source>
        <dbReference type="ARBA" id="ARBA00022692"/>
    </source>
</evidence>
<sequence>MGTAVKSHTSEILVSPATTSSVGPSRQTPLSSPTLVSTGSSTSNCIPWEGGGSIKIIVVVSSIIAAISGLLFGYSYSNISGAILELQKILQLGCNQQEIVVSVILIGGIVGASTGGYIMDRLERRTVIIATSCGLILGSVLTMGSSYALLVAGRIVNGISITLSMIATCAYISEIAPAAKRGLLVSMVELMAVFGILLAYVVNFSFVNISNGWKFTFGIVIPIALLQIIGVFYIPSSPYFLIKKGEDEKANLILKRTRFYSETSGELNNIKSFLNNESNYKCLDMFSSKSNMNFRMLIGISLTFFLQVTGQPNLLFYSSIMLKSVGFESVSAATLASVGLGLVKMFGTIVVIFFVDKVGRRTLLCVGAAAMMVSLSIIGIASYNIPMKFIHICIEPNHTSHLQDNIITVDYNLIAARTTPLETYTSSLLPSGFSTANQSYSKIRASNESSPMMERPETESVSPVVKWVLLCGLLMCGLAYSVSFGPVVWVLLSEIFPVGIKGRAMSFIGMFQLIVNLLISLTFLNVTESIGLMWMFFICATLSFVSLVFIIFLVPETKGLPLEQITEYNVRTLSCYTGNCMKRVVPRIFQKRRSDEHCIWATDVQYHIEGLENIFMIVLCNFKNYKFIVYQEISLFFVSLNTNARMLLYFTHI</sequence>
<keyword evidence="5" id="KW-0813">Transport</keyword>
<evidence type="ECO:0000256" key="12">
    <source>
        <dbReference type="ARBA" id="ARBA00023180"/>
    </source>
</evidence>
<reference evidence="18" key="5">
    <citation type="submission" date="2025-09" db="UniProtKB">
        <authorList>
            <consortium name="Ensembl"/>
        </authorList>
    </citation>
    <scope>IDENTIFICATION</scope>
</reference>
<dbReference type="InterPro" id="IPR020846">
    <property type="entry name" value="MFS_dom"/>
</dbReference>
<dbReference type="Ensembl" id="ENSCMIT00000040238.1">
    <property type="protein sequence ID" value="ENSCMIP00000039668.1"/>
    <property type="gene ID" value="ENSCMIG00000016599.1"/>
</dbReference>
<keyword evidence="11 16" id="KW-0472">Membrane</keyword>
<evidence type="ECO:0000256" key="15">
    <source>
        <dbReference type="SAM" id="MobiDB-lite"/>
    </source>
</evidence>
<dbReference type="GO" id="GO:0072359">
    <property type="term" value="P:circulatory system development"/>
    <property type="evidence" value="ECO:0007669"/>
    <property type="project" value="TreeGrafter"/>
</dbReference>
<dbReference type="GO" id="GO:0022857">
    <property type="term" value="F:transmembrane transporter activity"/>
    <property type="evidence" value="ECO:0007669"/>
    <property type="project" value="InterPro"/>
</dbReference>
<evidence type="ECO:0000256" key="7">
    <source>
        <dbReference type="ARBA" id="ARBA00022490"/>
    </source>
</evidence>
<dbReference type="Gene3D" id="1.20.1250.20">
    <property type="entry name" value="MFS general substrate transporter like domains"/>
    <property type="match status" value="2"/>
</dbReference>
<evidence type="ECO:0000259" key="17">
    <source>
        <dbReference type="PROSITE" id="PS50850"/>
    </source>
</evidence>
<accession>A0A4W3JNM3</accession>
<evidence type="ECO:0000313" key="19">
    <source>
        <dbReference type="Proteomes" id="UP000314986"/>
    </source>
</evidence>